<accession>A0A8J6N1Z1</accession>
<comment type="caution">
    <text evidence="1">The sequence shown here is derived from an EMBL/GenBank/DDBJ whole genome shotgun (WGS) entry which is preliminary data.</text>
</comment>
<protein>
    <submittedName>
        <fullName evidence="1">Uncharacterized protein</fullName>
    </submittedName>
</protein>
<sequence>MAAIQKTKQPKKKKVKKEDEVTFAPGVVSEEKKKRLKKLDEFIEGVLQEAGEEFLDEFKQIEGE</sequence>
<dbReference type="Proteomes" id="UP000650524">
    <property type="component" value="Unassembled WGS sequence"/>
</dbReference>
<evidence type="ECO:0000313" key="2">
    <source>
        <dbReference type="Proteomes" id="UP000650524"/>
    </source>
</evidence>
<name>A0A8J6N1Z1_9DELT</name>
<dbReference type="AlphaFoldDB" id="A0A8J6N1Z1"/>
<gene>
    <name evidence="1" type="ORF">H8E19_16130</name>
</gene>
<evidence type="ECO:0000313" key="1">
    <source>
        <dbReference type="EMBL" id="MBC8178933.1"/>
    </source>
</evidence>
<dbReference type="EMBL" id="JACNJD010000330">
    <property type="protein sequence ID" value="MBC8178933.1"/>
    <property type="molecule type" value="Genomic_DNA"/>
</dbReference>
<reference evidence="1 2" key="1">
    <citation type="submission" date="2020-08" db="EMBL/GenBank/DDBJ databases">
        <title>Bridging the membrane lipid divide: bacteria of the FCB group superphylum have the potential to synthesize archaeal ether lipids.</title>
        <authorList>
            <person name="Villanueva L."/>
            <person name="Von Meijenfeldt F.A.B."/>
            <person name="Westbye A.B."/>
            <person name="Yadav S."/>
            <person name="Hopmans E.C."/>
            <person name="Dutilh B.E."/>
            <person name="Sinninghe Damste J.S."/>
        </authorList>
    </citation>
    <scope>NUCLEOTIDE SEQUENCE [LARGE SCALE GENOMIC DNA]</scope>
    <source>
        <strain evidence="1">NIOZ-UU27</strain>
    </source>
</reference>
<proteinExistence type="predicted"/>
<organism evidence="1 2">
    <name type="scientific">Candidatus Desulfacyla euxinica</name>
    <dbReference type="NCBI Taxonomy" id="2841693"/>
    <lineage>
        <taxon>Bacteria</taxon>
        <taxon>Deltaproteobacteria</taxon>
        <taxon>Candidatus Desulfacyla</taxon>
    </lineage>
</organism>